<dbReference type="EMBL" id="JAUNZN010000013">
    <property type="protein sequence ID" value="KAK4813130.1"/>
    <property type="molecule type" value="Genomic_DNA"/>
</dbReference>
<evidence type="ECO:0000313" key="1">
    <source>
        <dbReference type="EMBL" id="KAK4813130.1"/>
    </source>
</evidence>
<name>A0AAN7ND95_MYCAM</name>
<reference evidence="1 2" key="1">
    <citation type="journal article" date="2023" name="J. Hered.">
        <title>Chromosome-level genome of the wood stork (Mycteria americana) provides insight into avian chromosome evolution.</title>
        <authorList>
            <person name="Flamio R. Jr."/>
            <person name="Ramstad K.M."/>
        </authorList>
    </citation>
    <scope>NUCLEOTIDE SEQUENCE [LARGE SCALE GENOMIC DNA]</scope>
    <source>
        <strain evidence="1">JAX WOST 10</strain>
    </source>
</reference>
<gene>
    <name evidence="1" type="ORF">QYF61_011341</name>
</gene>
<sequence length="164" mass="18775">MLKPNAYPVPRDIPSLWVSPQEPGVQHSEEQVTAGLRTPIQISYNIKGYPASSMMKKKNWSQLRFVNISYQIMMKQIRFSRMASRIAKIITATTYKGRGNTSSSSLRMTPKQGQSWAAIQRHLGRLEEWADGNYKEGLDKIEQVQQIATNMTRGLEHMTYELRG</sequence>
<dbReference type="Proteomes" id="UP001333110">
    <property type="component" value="Unassembled WGS sequence"/>
</dbReference>
<dbReference type="AlphaFoldDB" id="A0AAN7ND95"/>
<accession>A0AAN7ND95</accession>
<protein>
    <submittedName>
        <fullName evidence="1">Uncharacterized protein</fullName>
    </submittedName>
</protein>
<proteinExistence type="predicted"/>
<comment type="caution">
    <text evidence="1">The sequence shown here is derived from an EMBL/GenBank/DDBJ whole genome shotgun (WGS) entry which is preliminary data.</text>
</comment>
<keyword evidence="2" id="KW-1185">Reference proteome</keyword>
<organism evidence="1 2">
    <name type="scientific">Mycteria americana</name>
    <name type="common">Wood stork</name>
    <dbReference type="NCBI Taxonomy" id="33587"/>
    <lineage>
        <taxon>Eukaryota</taxon>
        <taxon>Metazoa</taxon>
        <taxon>Chordata</taxon>
        <taxon>Craniata</taxon>
        <taxon>Vertebrata</taxon>
        <taxon>Euteleostomi</taxon>
        <taxon>Archelosauria</taxon>
        <taxon>Archosauria</taxon>
        <taxon>Dinosauria</taxon>
        <taxon>Saurischia</taxon>
        <taxon>Theropoda</taxon>
        <taxon>Coelurosauria</taxon>
        <taxon>Aves</taxon>
        <taxon>Neognathae</taxon>
        <taxon>Neoaves</taxon>
        <taxon>Aequornithes</taxon>
        <taxon>Ciconiiformes</taxon>
        <taxon>Ciconiidae</taxon>
        <taxon>Mycteria</taxon>
    </lineage>
</organism>
<evidence type="ECO:0000313" key="2">
    <source>
        <dbReference type="Proteomes" id="UP001333110"/>
    </source>
</evidence>